<protein>
    <submittedName>
        <fullName evidence="2">Uncharacterized protein</fullName>
    </submittedName>
</protein>
<reference evidence="2 3" key="1">
    <citation type="journal article" date="2018" name="Front. Plant Sci.">
        <title>Red Clover (Trifolium pratense) and Zigzag Clover (T. medium) - A Picture of Genomic Similarities and Differences.</title>
        <authorList>
            <person name="Dluhosova J."/>
            <person name="Istvanek J."/>
            <person name="Nedelnik J."/>
            <person name="Repkova J."/>
        </authorList>
    </citation>
    <scope>NUCLEOTIDE SEQUENCE [LARGE SCALE GENOMIC DNA]</scope>
    <source>
        <strain evidence="3">cv. 10/8</strain>
        <tissue evidence="2">Leaf</tissue>
    </source>
</reference>
<comment type="caution">
    <text evidence="2">The sequence shown here is derived from an EMBL/GenBank/DDBJ whole genome shotgun (WGS) entry which is preliminary data.</text>
</comment>
<organism evidence="2 3">
    <name type="scientific">Trifolium medium</name>
    <dbReference type="NCBI Taxonomy" id="97028"/>
    <lineage>
        <taxon>Eukaryota</taxon>
        <taxon>Viridiplantae</taxon>
        <taxon>Streptophyta</taxon>
        <taxon>Embryophyta</taxon>
        <taxon>Tracheophyta</taxon>
        <taxon>Spermatophyta</taxon>
        <taxon>Magnoliopsida</taxon>
        <taxon>eudicotyledons</taxon>
        <taxon>Gunneridae</taxon>
        <taxon>Pentapetalae</taxon>
        <taxon>rosids</taxon>
        <taxon>fabids</taxon>
        <taxon>Fabales</taxon>
        <taxon>Fabaceae</taxon>
        <taxon>Papilionoideae</taxon>
        <taxon>50 kb inversion clade</taxon>
        <taxon>NPAAA clade</taxon>
        <taxon>Hologalegina</taxon>
        <taxon>IRL clade</taxon>
        <taxon>Trifolieae</taxon>
        <taxon>Trifolium</taxon>
    </lineage>
</organism>
<evidence type="ECO:0000313" key="2">
    <source>
        <dbReference type="EMBL" id="MCI64611.1"/>
    </source>
</evidence>
<dbReference type="Proteomes" id="UP000265520">
    <property type="component" value="Unassembled WGS sequence"/>
</dbReference>
<accession>A0A392TTU4</accession>
<evidence type="ECO:0000313" key="3">
    <source>
        <dbReference type="Proteomes" id="UP000265520"/>
    </source>
</evidence>
<dbReference type="EMBL" id="LXQA010659690">
    <property type="protein sequence ID" value="MCI64611.1"/>
    <property type="molecule type" value="Genomic_DNA"/>
</dbReference>
<keyword evidence="3" id="KW-1185">Reference proteome</keyword>
<feature type="region of interest" description="Disordered" evidence="1">
    <location>
        <begin position="22"/>
        <end position="42"/>
    </location>
</feature>
<feature type="non-terminal residue" evidence="2">
    <location>
        <position position="1"/>
    </location>
</feature>
<feature type="compositionally biased region" description="Basic and acidic residues" evidence="1">
    <location>
        <begin position="23"/>
        <end position="42"/>
    </location>
</feature>
<proteinExistence type="predicted"/>
<evidence type="ECO:0000256" key="1">
    <source>
        <dbReference type="SAM" id="MobiDB-lite"/>
    </source>
</evidence>
<sequence length="42" mass="4631">ESPSPPVTVSVLEPRGKGAYRISEGKAQNRETIERSRAMMKS</sequence>
<name>A0A392TTU4_9FABA</name>
<dbReference type="AlphaFoldDB" id="A0A392TTU4"/>